<organism evidence="8 9">
    <name type="scientific">Flavobacterium muglaense</name>
    <dbReference type="NCBI Taxonomy" id="2764716"/>
    <lineage>
        <taxon>Bacteria</taxon>
        <taxon>Pseudomonadati</taxon>
        <taxon>Bacteroidota</taxon>
        <taxon>Flavobacteriia</taxon>
        <taxon>Flavobacteriales</taxon>
        <taxon>Flavobacteriaceae</taxon>
        <taxon>Flavobacterium</taxon>
    </lineage>
</organism>
<evidence type="ECO:0000259" key="7">
    <source>
        <dbReference type="Pfam" id="PF00933"/>
    </source>
</evidence>
<comment type="caution">
    <text evidence="8">The sequence shown here is derived from an EMBL/GenBank/DDBJ whole genome shotgun (WGS) entry which is preliminary data.</text>
</comment>
<proteinExistence type="inferred from homology"/>
<dbReference type="InterPro" id="IPR012338">
    <property type="entry name" value="Beta-lactam/transpept-like"/>
</dbReference>
<dbReference type="InterPro" id="IPR036881">
    <property type="entry name" value="Glyco_hydro_3_C_sf"/>
</dbReference>
<dbReference type="RefSeq" id="WP_187020503.1">
    <property type="nucleotide sequence ID" value="NZ_JACRUK010000049.1"/>
</dbReference>
<dbReference type="PROSITE" id="PS51257">
    <property type="entry name" value="PROKAR_LIPOPROTEIN"/>
    <property type="match status" value="1"/>
</dbReference>
<keyword evidence="9" id="KW-1185">Reference proteome</keyword>
<dbReference type="Gene3D" id="3.40.50.1700">
    <property type="entry name" value="Glycoside hydrolase family 3 C-terminal domain"/>
    <property type="match status" value="1"/>
</dbReference>
<dbReference type="GO" id="GO:0004563">
    <property type="term" value="F:beta-N-acetylhexosaminidase activity"/>
    <property type="evidence" value="ECO:0007669"/>
    <property type="project" value="UniProtKB-EC"/>
</dbReference>
<gene>
    <name evidence="8" type="ORF">H8R25_14530</name>
</gene>
<dbReference type="InterPro" id="IPR001764">
    <property type="entry name" value="Glyco_hydro_3_N"/>
</dbReference>
<accession>A0A923N411</accession>
<dbReference type="AlphaFoldDB" id="A0A923N411"/>
<comment type="similarity">
    <text evidence="2">Belongs to the glycosyl hydrolase 3 family.</text>
</comment>
<dbReference type="Proteomes" id="UP000641454">
    <property type="component" value="Unassembled WGS sequence"/>
</dbReference>
<name>A0A923N411_9FLAO</name>
<keyword evidence="4 8" id="KW-0378">Hydrolase</keyword>
<dbReference type="GO" id="GO:0005975">
    <property type="term" value="P:carbohydrate metabolic process"/>
    <property type="evidence" value="ECO:0007669"/>
    <property type="project" value="InterPro"/>
</dbReference>
<dbReference type="Gene3D" id="3.20.20.300">
    <property type="entry name" value="Glycoside hydrolase, family 3, N-terminal domain"/>
    <property type="match status" value="1"/>
</dbReference>
<dbReference type="InterPro" id="IPR050226">
    <property type="entry name" value="NagZ_Beta-hexosaminidase"/>
</dbReference>
<dbReference type="PRINTS" id="PR00133">
    <property type="entry name" value="GLHYDRLASE3"/>
</dbReference>
<evidence type="ECO:0000256" key="2">
    <source>
        <dbReference type="ARBA" id="ARBA00005336"/>
    </source>
</evidence>
<dbReference type="PANTHER" id="PTHR30480">
    <property type="entry name" value="BETA-HEXOSAMINIDASE-RELATED"/>
    <property type="match status" value="1"/>
</dbReference>
<dbReference type="EMBL" id="JACRUL010000047">
    <property type="protein sequence ID" value="MBC5845645.1"/>
    <property type="molecule type" value="Genomic_DNA"/>
</dbReference>
<evidence type="ECO:0000313" key="8">
    <source>
        <dbReference type="EMBL" id="MBC5845645.1"/>
    </source>
</evidence>
<dbReference type="SUPFAM" id="SSF56601">
    <property type="entry name" value="beta-lactamase/transpeptidase-like"/>
    <property type="match status" value="1"/>
</dbReference>
<sequence>MKNIDIRNYFLYVLFFFVASCVGTKNNKSNVVLTHIPTTVSDFKIEEPKEDKSKEETALFKLAPQGVKWVDSIYSGLSFDEKLGQLFMVAAYSNKDNYHVNAIDRLITENKIGGLIFFQGGPLRQAKLTNRYQAKSKIPLFVGIDAEWGLSMRLDSTYTYPYNMTLGAVQDMALIEKLGNQLGEQSKRMGLQFNFAPVLDINTNPKNPIIGFRSFGEDKNNVTDRAVAIIKGVQASGIFATGKHFPGHGDTDTDSHKSLPTVNFSKERLETTEFVPYQKTFDVGLASVMVAHLNVPSLEPRPRYPSSISYNVVTNVLQKELGFKGLIFTDALNMKAVSTYKKTGEVDLDAFLAGNDILLFPENVPVALEALKKAYQDSLFTDERLEFSVKKILKFKYLAGLHLYQPVVLDHLYQDINSSKNEALEYQLYENAITVVKNEGAILPIKNLENQKIAYVKIGDGSNSTFLTTLKKYADVVEVSDVNIDSLQLKLKEYSTVIVGYHKTDAAFKDHDFTSNQLWKLAVIAKNNNVILDVFTSPYVLNQISDFSGLKGVVVSYQNNAIAQEVSAELIFGAITAKGKLPVSIANNFKVNFGLTTEKLNVLGFTAPENVGMNPLVLAKIDNLANKAINGRMTPGLQILVARKGKVIYQKSFGNPTYDSPVKVTNTNLYDVASLTKILSTLPNAMLQYDHQKLNMETRLDSMLPIFKNSNKADIHFKELLSHYARLQAWIPFYKATIDKDGSPLDQYYKKNAEPNFNIKVADSLYLRSDYDDTIMKIIVDSKLLPQKKYKYSDFTFMILKEYLEKTTGKKLDVLSTENFYKPLGTYNTMYNPLNKVARDRVIPSEIDTYFRHQVIQGYVHDMGAAMEGGVAGHAGVFSNSMDVAKIMQLYLQKGNYGNRQYFSEKTFDDFNTCYFCAEGNRRGVGFDKPQLGTSGPTCGCASMTSFGHTGFTGTMAWADPEQEIVYVFLSNRTFPSEAANRLSKENIREDIQELIYDAIVK</sequence>
<dbReference type="SUPFAM" id="SSF52279">
    <property type="entry name" value="Beta-D-glucan exohydrolase, C-terminal domain"/>
    <property type="match status" value="1"/>
</dbReference>
<evidence type="ECO:0000313" key="9">
    <source>
        <dbReference type="Proteomes" id="UP000641454"/>
    </source>
</evidence>
<dbReference type="InterPro" id="IPR036962">
    <property type="entry name" value="Glyco_hydro_3_N_sf"/>
</dbReference>
<dbReference type="Gene3D" id="3.40.710.10">
    <property type="entry name" value="DD-peptidase/beta-lactamase superfamily"/>
    <property type="match status" value="1"/>
</dbReference>
<dbReference type="PANTHER" id="PTHR30480:SF13">
    <property type="entry name" value="BETA-HEXOSAMINIDASE"/>
    <property type="match status" value="1"/>
</dbReference>
<dbReference type="EC" id="3.2.1.52" evidence="3"/>
<keyword evidence="5" id="KW-0326">Glycosidase</keyword>
<evidence type="ECO:0000259" key="6">
    <source>
        <dbReference type="Pfam" id="PF00144"/>
    </source>
</evidence>
<evidence type="ECO:0000256" key="5">
    <source>
        <dbReference type="ARBA" id="ARBA00023295"/>
    </source>
</evidence>
<dbReference type="InterPro" id="IPR001466">
    <property type="entry name" value="Beta-lactam-related"/>
</dbReference>
<dbReference type="Pfam" id="PF00144">
    <property type="entry name" value="Beta-lactamase"/>
    <property type="match status" value="1"/>
</dbReference>
<dbReference type="Pfam" id="PF00933">
    <property type="entry name" value="Glyco_hydro_3"/>
    <property type="match status" value="1"/>
</dbReference>
<dbReference type="InterPro" id="IPR017853">
    <property type="entry name" value="GH"/>
</dbReference>
<protein>
    <recommendedName>
        <fullName evidence="3">beta-N-acetylhexosaminidase</fullName>
        <ecNumber evidence="3">3.2.1.52</ecNumber>
    </recommendedName>
</protein>
<dbReference type="SUPFAM" id="SSF51445">
    <property type="entry name" value="(Trans)glycosidases"/>
    <property type="match status" value="1"/>
</dbReference>
<evidence type="ECO:0000256" key="4">
    <source>
        <dbReference type="ARBA" id="ARBA00022801"/>
    </source>
</evidence>
<dbReference type="GO" id="GO:0009254">
    <property type="term" value="P:peptidoglycan turnover"/>
    <property type="evidence" value="ECO:0007669"/>
    <property type="project" value="TreeGrafter"/>
</dbReference>
<evidence type="ECO:0000256" key="3">
    <source>
        <dbReference type="ARBA" id="ARBA00012663"/>
    </source>
</evidence>
<comment type="catalytic activity">
    <reaction evidence="1">
        <text>Hydrolysis of terminal non-reducing N-acetyl-D-hexosamine residues in N-acetyl-beta-D-hexosaminides.</text>
        <dbReference type="EC" id="3.2.1.52"/>
    </reaction>
</comment>
<reference evidence="8 9" key="1">
    <citation type="submission" date="2020-08" db="EMBL/GenBank/DDBJ databases">
        <title>Description of novel Flavobacterium F-392 isolate.</title>
        <authorList>
            <person name="Saticioglu I.B."/>
            <person name="Duman M."/>
            <person name="Altun S."/>
        </authorList>
    </citation>
    <scope>NUCLEOTIDE SEQUENCE [LARGE SCALE GENOMIC DNA]</scope>
    <source>
        <strain evidence="8 9">F-392</strain>
    </source>
</reference>
<evidence type="ECO:0000256" key="1">
    <source>
        <dbReference type="ARBA" id="ARBA00001231"/>
    </source>
</evidence>
<feature type="domain" description="Glycoside hydrolase family 3 N-terminal" evidence="7">
    <location>
        <begin position="79"/>
        <end position="394"/>
    </location>
</feature>
<feature type="domain" description="Beta-lactamase-related" evidence="6">
    <location>
        <begin position="627"/>
        <end position="980"/>
    </location>
</feature>